<evidence type="ECO:0000259" key="1">
    <source>
        <dbReference type="PROSITE" id="PS51833"/>
    </source>
</evidence>
<dbReference type="PANTHER" id="PTHR33525">
    <property type="match status" value="1"/>
</dbReference>
<gene>
    <name evidence="2" type="ORF">ENJ15_07965</name>
</gene>
<reference evidence="2" key="1">
    <citation type="journal article" date="2020" name="mSystems">
        <title>Genome- and Community-Level Interaction Insights into Carbon Utilization and Element Cycling Functions of Hydrothermarchaeota in Hydrothermal Sediment.</title>
        <authorList>
            <person name="Zhou Z."/>
            <person name="Liu Y."/>
            <person name="Xu W."/>
            <person name="Pan J."/>
            <person name="Luo Z.H."/>
            <person name="Li M."/>
        </authorList>
    </citation>
    <scope>NUCLEOTIDE SEQUENCE [LARGE SCALE GENOMIC DNA]</scope>
    <source>
        <strain evidence="2">HyVt-460</strain>
    </source>
</reference>
<dbReference type="PANTHER" id="PTHR33525:SF3">
    <property type="entry name" value="RIBONUCLEASE Y"/>
    <property type="match status" value="1"/>
</dbReference>
<dbReference type="InterPro" id="IPR013976">
    <property type="entry name" value="HDOD"/>
</dbReference>
<protein>
    <submittedName>
        <fullName evidence="2">HDOD domain-containing protein</fullName>
    </submittedName>
</protein>
<dbReference type="SUPFAM" id="SSF109604">
    <property type="entry name" value="HD-domain/PDEase-like"/>
    <property type="match status" value="1"/>
</dbReference>
<dbReference type="Pfam" id="PF08668">
    <property type="entry name" value="HDOD"/>
    <property type="match status" value="1"/>
</dbReference>
<dbReference type="AlphaFoldDB" id="A0A7V5RQP4"/>
<organism evidence="2">
    <name type="scientific">Caldithrix abyssi</name>
    <dbReference type="NCBI Taxonomy" id="187145"/>
    <lineage>
        <taxon>Bacteria</taxon>
        <taxon>Pseudomonadati</taxon>
        <taxon>Calditrichota</taxon>
        <taxon>Calditrichia</taxon>
        <taxon>Calditrichales</taxon>
        <taxon>Calditrichaceae</taxon>
        <taxon>Caldithrix</taxon>
    </lineage>
</organism>
<dbReference type="Proteomes" id="UP000885771">
    <property type="component" value="Unassembled WGS sequence"/>
</dbReference>
<accession>A0A7V5RQP4</accession>
<dbReference type="InterPro" id="IPR052340">
    <property type="entry name" value="RNase_Y/CdgJ"/>
</dbReference>
<sequence length="88" mass="9710">MEAAVQTDQRTERIERILSAINDSDLSSIKSVVGNIIRLINNPKSTARDLKDIISIDPPLTAKILRVSNSSFYAAQTKIDDVGKAIVW</sequence>
<comment type="caution">
    <text evidence="2">The sequence shown here is derived from an EMBL/GenBank/DDBJ whole genome shotgun (WGS) entry which is preliminary data.</text>
</comment>
<dbReference type="Gene3D" id="1.10.3210.10">
    <property type="entry name" value="Hypothetical protein af1432"/>
    <property type="match status" value="1"/>
</dbReference>
<name>A0A7V5RQP4_CALAY</name>
<feature type="domain" description="HDOD" evidence="1">
    <location>
        <begin position="26"/>
        <end position="88"/>
    </location>
</feature>
<feature type="non-terminal residue" evidence="2">
    <location>
        <position position="88"/>
    </location>
</feature>
<dbReference type="PROSITE" id="PS51833">
    <property type="entry name" value="HDOD"/>
    <property type="match status" value="1"/>
</dbReference>
<proteinExistence type="predicted"/>
<evidence type="ECO:0000313" key="2">
    <source>
        <dbReference type="EMBL" id="HHM02937.1"/>
    </source>
</evidence>
<dbReference type="EMBL" id="DRLI01000308">
    <property type="protein sequence ID" value="HHM02937.1"/>
    <property type="molecule type" value="Genomic_DNA"/>
</dbReference>